<dbReference type="RefSeq" id="WP_133344689.1">
    <property type="nucleotide sequence ID" value="NZ_SMZO01000093.1"/>
</dbReference>
<accession>A0A4R6AJ49</accession>
<comment type="caution">
    <text evidence="3">The sequence shown here is derived from an EMBL/GenBank/DDBJ whole genome shotgun (WGS) entry which is preliminary data.</text>
</comment>
<dbReference type="Proteomes" id="UP000294562">
    <property type="component" value="Unassembled WGS sequence"/>
</dbReference>
<dbReference type="OrthoDB" id="58662at2"/>
<evidence type="ECO:0000313" key="4">
    <source>
        <dbReference type="Proteomes" id="UP000294562"/>
    </source>
</evidence>
<keyword evidence="1 2" id="KW-0732">Signal</keyword>
<dbReference type="EMBL" id="SMZO01000093">
    <property type="protein sequence ID" value="TDL81736.1"/>
    <property type="molecule type" value="Genomic_DNA"/>
</dbReference>
<reference evidence="3 4" key="1">
    <citation type="submission" date="2019-03" db="EMBL/GenBank/DDBJ databases">
        <title>Rhodobacteraceae bacterium SM1902, a new member of the family Rhodobacteraceae isolated from Yantai.</title>
        <authorList>
            <person name="Sun Y."/>
        </authorList>
    </citation>
    <scope>NUCLEOTIDE SEQUENCE [LARGE SCALE GENOMIC DNA]</scope>
    <source>
        <strain evidence="3 4">SM1902</strain>
    </source>
</reference>
<dbReference type="SUPFAM" id="SSF69318">
    <property type="entry name" value="Integrin alpha N-terminal domain"/>
    <property type="match status" value="1"/>
</dbReference>
<evidence type="ECO:0000256" key="1">
    <source>
        <dbReference type="ARBA" id="ARBA00022729"/>
    </source>
</evidence>
<dbReference type="AlphaFoldDB" id="A0A4R6AJ49"/>
<dbReference type="PROSITE" id="PS51257">
    <property type="entry name" value="PROKAR_LIPOPROTEIN"/>
    <property type="match status" value="1"/>
</dbReference>
<protein>
    <submittedName>
        <fullName evidence="3">VCBS repeat-containing protein</fullName>
    </submittedName>
</protein>
<evidence type="ECO:0000256" key="2">
    <source>
        <dbReference type="SAM" id="SignalP"/>
    </source>
</evidence>
<dbReference type="InterPro" id="IPR028994">
    <property type="entry name" value="Integrin_alpha_N"/>
</dbReference>
<feature type="chain" id="PRO_5020599372" evidence="2">
    <location>
        <begin position="20"/>
        <end position="245"/>
    </location>
</feature>
<gene>
    <name evidence="3" type="ORF">E2L05_19740</name>
</gene>
<sequence>MRAAALAFVLGAATTGACADGVAPGPIEAAWFESPTDIYPHNVLGDLRPAFVLAARDTAGREIRVDLRDMPGTSVFEDIAPRVVDATGDGSPDIVVVESDTGQGGQLAIYSLRGGSLVKSAATPYIGTRFRWLAPVAVADLNGDGTVDLAYVETPHLGKRLRVWSWAPGGLTEIANLGGLTNHRIGDEAIFGGLRDCGQGPELVLSDAGWTKLMAVKLSGQTLSARPIFPGTAPQDFTAALACER</sequence>
<keyword evidence="4" id="KW-1185">Reference proteome</keyword>
<dbReference type="Pfam" id="PF13517">
    <property type="entry name" value="FG-GAP_3"/>
    <property type="match status" value="1"/>
</dbReference>
<feature type="signal peptide" evidence="2">
    <location>
        <begin position="1"/>
        <end position="19"/>
    </location>
</feature>
<dbReference type="InterPro" id="IPR013517">
    <property type="entry name" value="FG-GAP"/>
</dbReference>
<organism evidence="3 4">
    <name type="scientific">Meridianimarinicoccus aquatilis</name>
    <dbReference type="NCBI Taxonomy" id="2552766"/>
    <lineage>
        <taxon>Bacteria</taxon>
        <taxon>Pseudomonadati</taxon>
        <taxon>Pseudomonadota</taxon>
        <taxon>Alphaproteobacteria</taxon>
        <taxon>Rhodobacterales</taxon>
        <taxon>Paracoccaceae</taxon>
        <taxon>Meridianimarinicoccus</taxon>
    </lineage>
</organism>
<proteinExistence type="predicted"/>
<evidence type="ECO:0000313" key="3">
    <source>
        <dbReference type="EMBL" id="TDL81736.1"/>
    </source>
</evidence>
<name>A0A4R6AJ49_9RHOB</name>
<dbReference type="Gene3D" id="2.130.10.130">
    <property type="entry name" value="Integrin alpha, N-terminal"/>
    <property type="match status" value="1"/>
</dbReference>